<keyword evidence="10" id="KW-1185">Reference proteome</keyword>
<keyword evidence="4 7" id="KW-0812">Transmembrane</keyword>
<evidence type="ECO:0000256" key="1">
    <source>
        <dbReference type="ARBA" id="ARBA00004651"/>
    </source>
</evidence>
<feature type="transmembrane region" description="Helical" evidence="7">
    <location>
        <begin position="15"/>
        <end position="42"/>
    </location>
</feature>
<comment type="subcellular location">
    <subcellularLocation>
        <location evidence="1">Cell membrane</location>
        <topology evidence="1">Multi-pass membrane protein</topology>
    </subcellularLocation>
</comment>
<reference evidence="9 10" key="1">
    <citation type="journal article" date="2010" name="DNA Res.">
        <title>Genome sequence of Kitasatospora setae NBRC 14216T: an evolutionary snapshot of the family Streptomycetaceae.</title>
        <authorList>
            <person name="Ichikawa N."/>
            <person name="Oguchi A."/>
            <person name="Ikeda H."/>
            <person name="Ishikawa J."/>
            <person name="Kitani S."/>
            <person name="Watanabe Y."/>
            <person name="Nakamura S."/>
            <person name="Katano Y."/>
            <person name="Kishi E."/>
            <person name="Sasagawa M."/>
            <person name="Ankai A."/>
            <person name="Fukui S."/>
            <person name="Hashimoto Y."/>
            <person name="Kamata S."/>
            <person name="Otoguro M."/>
            <person name="Tanikawa S."/>
            <person name="Nihira T."/>
            <person name="Horinouchi S."/>
            <person name="Ohnishi Y."/>
            <person name="Hayakawa M."/>
            <person name="Kuzuyama T."/>
            <person name="Arisawa A."/>
            <person name="Nomoto F."/>
            <person name="Miura H."/>
            <person name="Takahashi Y."/>
            <person name="Fujita N."/>
        </authorList>
    </citation>
    <scope>NUCLEOTIDE SEQUENCE [LARGE SCALE GENOMIC DNA]</scope>
    <source>
        <strain evidence="10">ATCC 33774 / DSM 43861 / JCM 3304 / KCC A-0304 / NBRC 14216 / KM-6054</strain>
    </source>
</reference>
<dbReference type="PATRIC" id="fig|452652.3.peg.7367"/>
<dbReference type="PANTHER" id="PTHR30489:SF0">
    <property type="entry name" value="LIPOPROTEIN-RELEASING SYSTEM TRANSMEMBRANE PROTEIN LOLE"/>
    <property type="match status" value="1"/>
</dbReference>
<dbReference type="Pfam" id="PF02687">
    <property type="entry name" value="FtsX"/>
    <property type="match status" value="1"/>
</dbReference>
<evidence type="ECO:0000256" key="4">
    <source>
        <dbReference type="ARBA" id="ARBA00022692"/>
    </source>
</evidence>
<dbReference type="AlphaFoldDB" id="E4NJD2"/>
<protein>
    <recommendedName>
        <fullName evidence="8">ABC3 transporter permease C-terminal domain-containing protein</fullName>
    </recommendedName>
</protein>
<keyword evidence="6 7" id="KW-0472">Membrane</keyword>
<dbReference type="eggNOG" id="COG0577">
    <property type="taxonomic scope" value="Bacteria"/>
</dbReference>
<dbReference type="PANTHER" id="PTHR30489">
    <property type="entry name" value="LIPOPROTEIN-RELEASING SYSTEM TRANSMEMBRANE PROTEIN LOLE"/>
    <property type="match status" value="1"/>
</dbReference>
<dbReference type="EMBL" id="AP010968">
    <property type="protein sequence ID" value="BAJ33080.1"/>
    <property type="molecule type" value="Genomic_DNA"/>
</dbReference>
<dbReference type="KEGG" id="ksk:KSE_73250"/>
<evidence type="ECO:0000256" key="6">
    <source>
        <dbReference type="ARBA" id="ARBA00023136"/>
    </source>
</evidence>
<evidence type="ECO:0000313" key="9">
    <source>
        <dbReference type="EMBL" id="BAJ33080.1"/>
    </source>
</evidence>
<evidence type="ECO:0000313" key="10">
    <source>
        <dbReference type="Proteomes" id="UP000007076"/>
    </source>
</evidence>
<feature type="transmembrane region" description="Helical" evidence="7">
    <location>
        <begin position="113"/>
        <end position="135"/>
    </location>
</feature>
<dbReference type="STRING" id="452652.KSE_73250"/>
<accession>E4NJD2</accession>
<proteinExistence type="inferred from homology"/>
<evidence type="ECO:0000259" key="8">
    <source>
        <dbReference type="Pfam" id="PF02687"/>
    </source>
</evidence>
<dbReference type="HOGENOM" id="CLU_134458_0_0_11"/>
<gene>
    <name evidence="9" type="ordered locus">KSE_73250</name>
</gene>
<keyword evidence="3" id="KW-1003">Cell membrane</keyword>
<feature type="domain" description="ABC3 transporter permease C-terminal" evidence="8">
    <location>
        <begin position="23"/>
        <end position="144"/>
    </location>
</feature>
<dbReference type="Proteomes" id="UP000007076">
    <property type="component" value="Chromosome"/>
</dbReference>
<dbReference type="GO" id="GO:0098797">
    <property type="term" value="C:plasma membrane protein complex"/>
    <property type="evidence" value="ECO:0007669"/>
    <property type="project" value="TreeGrafter"/>
</dbReference>
<dbReference type="InterPro" id="IPR003838">
    <property type="entry name" value="ABC3_permease_C"/>
</dbReference>
<evidence type="ECO:0000256" key="5">
    <source>
        <dbReference type="ARBA" id="ARBA00022989"/>
    </source>
</evidence>
<feature type="transmembrane region" description="Helical" evidence="7">
    <location>
        <begin position="63"/>
        <end position="93"/>
    </location>
</feature>
<evidence type="ECO:0000256" key="2">
    <source>
        <dbReference type="ARBA" id="ARBA00005236"/>
    </source>
</evidence>
<comment type="similarity">
    <text evidence="2">Belongs to the ABC-4 integral membrane protein family. LolC/E subfamily.</text>
</comment>
<dbReference type="GO" id="GO:0044874">
    <property type="term" value="P:lipoprotein localization to outer membrane"/>
    <property type="evidence" value="ECO:0007669"/>
    <property type="project" value="TreeGrafter"/>
</dbReference>
<name>E4NJD2_KITSK</name>
<dbReference type="InterPro" id="IPR051447">
    <property type="entry name" value="Lipoprotein-release_system"/>
</dbReference>
<keyword evidence="5 7" id="KW-1133">Transmembrane helix</keyword>
<evidence type="ECO:0000256" key="7">
    <source>
        <dbReference type="SAM" id="Phobius"/>
    </source>
</evidence>
<organism evidence="9 10">
    <name type="scientific">Kitasatospora setae (strain ATCC 33774 / DSM 43861 / JCM 3304 / KCC A-0304 / NBRC 14216 / KM-6054)</name>
    <name type="common">Streptomyces setae</name>
    <dbReference type="NCBI Taxonomy" id="452652"/>
    <lineage>
        <taxon>Bacteria</taxon>
        <taxon>Bacillati</taxon>
        <taxon>Actinomycetota</taxon>
        <taxon>Actinomycetes</taxon>
        <taxon>Kitasatosporales</taxon>
        <taxon>Streptomycetaceae</taxon>
        <taxon>Kitasatospora</taxon>
    </lineage>
</organism>
<sequence>MGASVNGGVETMEKVVIGVVSTLTLMLIAVSALGVLNTVVLSTRERRRDLGVLKSIGMTPRQVIAMVVTSMTVLGAVGGLLGVPLGVLAHRIVIPLTGHGTGVDLPASLLHVWHWPTLVPLTLAGALIAALGAYLPARGAARLPVAEVLRTE</sequence>
<evidence type="ECO:0000256" key="3">
    <source>
        <dbReference type="ARBA" id="ARBA00022475"/>
    </source>
</evidence>